<evidence type="ECO:0000313" key="3">
    <source>
        <dbReference type="Proteomes" id="UP001501116"/>
    </source>
</evidence>
<reference evidence="3" key="1">
    <citation type="journal article" date="2019" name="Int. J. Syst. Evol. Microbiol.">
        <title>The Global Catalogue of Microorganisms (GCM) 10K type strain sequencing project: providing services to taxonomists for standard genome sequencing and annotation.</title>
        <authorList>
            <consortium name="The Broad Institute Genomics Platform"/>
            <consortium name="The Broad Institute Genome Sequencing Center for Infectious Disease"/>
            <person name="Wu L."/>
            <person name="Ma J."/>
        </authorList>
    </citation>
    <scope>NUCLEOTIDE SEQUENCE [LARGE SCALE GENOMIC DNA]</scope>
    <source>
        <strain evidence="3">JCM 14545</strain>
    </source>
</reference>
<evidence type="ECO:0000259" key="1">
    <source>
        <dbReference type="Pfam" id="PF14534"/>
    </source>
</evidence>
<protein>
    <submittedName>
        <fullName evidence="2">SgcJ/EcaC family oxidoreductase</fullName>
    </submittedName>
</protein>
<dbReference type="InterPro" id="IPR032710">
    <property type="entry name" value="NTF2-like_dom_sf"/>
</dbReference>
<dbReference type="Proteomes" id="UP001501116">
    <property type="component" value="Unassembled WGS sequence"/>
</dbReference>
<sequence>MTDTKEAQVLATLESMAAAWNNEDAAAYADHFTEDADYITFFGMTVPGRRKIEELRRAMSQGPMKGSKLVGGGEPPKIRFLRPDVAVVLLGGGSSLDGKPVHGTERESLITYVLVCDDDRWLVASFQNTRVTDPKSWAKK</sequence>
<keyword evidence="3" id="KW-1185">Reference proteome</keyword>
<dbReference type="InterPro" id="IPR027843">
    <property type="entry name" value="DUF4440"/>
</dbReference>
<dbReference type="EMBL" id="BAAANN010000006">
    <property type="protein sequence ID" value="GAA1950599.1"/>
    <property type="molecule type" value="Genomic_DNA"/>
</dbReference>
<comment type="caution">
    <text evidence="2">The sequence shown here is derived from an EMBL/GenBank/DDBJ whole genome shotgun (WGS) entry which is preliminary data.</text>
</comment>
<dbReference type="Gene3D" id="3.10.450.50">
    <property type="match status" value="1"/>
</dbReference>
<accession>A0ABP5BSH1</accession>
<organism evidence="2 3">
    <name type="scientific">Amycolatopsis minnesotensis</name>
    <dbReference type="NCBI Taxonomy" id="337894"/>
    <lineage>
        <taxon>Bacteria</taxon>
        <taxon>Bacillati</taxon>
        <taxon>Actinomycetota</taxon>
        <taxon>Actinomycetes</taxon>
        <taxon>Pseudonocardiales</taxon>
        <taxon>Pseudonocardiaceae</taxon>
        <taxon>Amycolatopsis</taxon>
    </lineage>
</organism>
<feature type="domain" description="DUF4440" evidence="1">
    <location>
        <begin position="10"/>
        <end position="122"/>
    </location>
</feature>
<dbReference type="SUPFAM" id="SSF54427">
    <property type="entry name" value="NTF2-like"/>
    <property type="match status" value="1"/>
</dbReference>
<dbReference type="RefSeq" id="WP_344415772.1">
    <property type="nucleotide sequence ID" value="NZ_BAAANN010000006.1"/>
</dbReference>
<evidence type="ECO:0000313" key="2">
    <source>
        <dbReference type="EMBL" id="GAA1950599.1"/>
    </source>
</evidence>
<gene>
    <name evidence="2" type="ORF">GCM10009754_19100</name>
</gene>
<dbReference type="InterPro" id="IPR011944">
    <property type="entry name" value="Steroid_delta5-4_isomerase"/>
</dbReference>
<name>A0ABP5BSH1_9PSEU</name>
<dbReference type="Pfam" id="PF14534">
    <property type="entry name" value="DUF4440"/>
    <property type="match status" value="1"/>
</dbReference>
<dbReference type="NCBIfam" id="TIGR02246">
    <property type="entry name" value="SgcJ/EcaC family oxidoreductase"/>
    <property type="match status" value="1"/>
</dbReference>
<proteinExistence type="predicted"/>